<feature type="compositionally biased region" description="Acidic residues" evidence="18">
    <location>
        <begin position="757"/>
        <end position="767"/>
    </location>
</feature>
<feature type="compositionally biased region" description="Low complexity" evidence="18">
    <location>
        <begin position="119"/>
        <end position="136"/>
    </location>
</feature>
<keyword evidence="8 16" id="KW-0949">S-adenosyl-L-methionine</keyword>
<reference evidence="23" key="1">
    <citation type="journal article" date="2013" name="Nat. Genet.">
        <title>The wheat powdery mildew genome shows the unique evolution of an obligate biotroph.</title>
        <authorList>
            <person name="Wicker T."/>
            <person name="Oberhaensli S."/>
            <person name="Parlange F."/>
            <person name="Buchmann J.P."/>
            <person name="Shatalina M."/>
            <person name="Roffler S."/>
            <person name="Ben-David R."/>
            <person name="Dolezel J."/>
            <person name="Simkova H."/>
            <person name="Schulze-Lefert P."/>
            <person name="Spanu P.D."/>
            <person name="Bruggmann R."/>
            <person name="Amselem J."/>
            <person name="Quesneville H."/>
            <person name="Ver Loren van Themaat E."/>
            <person name="Paape T."/>
            <person name="Shimizu K.K."/>
            <person name="Keller B."/>
        </authorList>
    </citation>
    <scope>NUCLEOTIDE SEQUENCE [LARGE SCALE GENOMIC DNA]</scope>
    <source>
        <strain evidence="23">96224</strain>
    </source>
</reference>
<feature type="region of interest" description="Disordered" evidence="18">
    <location>
        <begin position="75"/>
        <end position="147"/>
    </location>
</feature>
<gene>
    <name evidence="21" type="ORF">BGT96224_1690</name>
    <name evidence="22" type="ORF">BGT96224V2_LOCUS6833</name>
</gene>
<name>A0A061HBY8_BLUGR</name>
<dbReference type="CDD" id="cd20072">
    <property type="entry name" value="SET_SET1"/>
    <property type="match status" value="1"/>
</dbReference>
<comment type="function">
    <text evidence="16">Catalytic component of the COMPASS (Set1C) complex that specifically mono-, di- and trimethylates histone H3 to form H3K4me1/2/3. COMPASS recognizes ubiquitinated H2B on one face of the nucleosome which stimulates the methylation of H3 on the opposing face.</text>
</comment>
<comment type="catalytic activity">
    <reaction evidence="13 16">
        <text>L-lysyl(4)-[histone H3] + 3 S-adenosyl-L-methionine = N(6),N(6),N(6)-trimethyl-L-lysyl(4)-[histone H3] + 3 S-adenosyl-L-homocysteine + 3 H(+)</text>
        <dbReference type="Rhea" id="RHEA:60260"/>
        <dbReference type="Rhea" id="RHEA-COMP:15537"/>
        <dbReference type="Rhea" id="RHEA-COMP:15547"/>
        <dbReference type="ChEBI" id="CHEBI:15378"/>
        <dbReference type="ChEBI" id="CHEBI:29969"/>
        <dbReference type="ChEBI" id="CHEBI:57856"/>
        <dbReference type="ChEBI" id="CHEBI:59789"/>
        <dbReference type="ChEBI" id="CHEBI:61961"/>
        <dbReference type="EC" id="2.1.1.354"/>
    </reaction>
</comment>
<dbReference type="InterPro" id="IPR024636">
    <property type="entry name" value="SET_assoc"/>
</dbReference>
<keyword evidence="6 16" id="KW-0489">Methyltransferase</keyword>
<keyword evidence="17" id="KW-0175">Coiled coil</keyword>
<dbReference type="EMBL" id="UIGY01000246">
    <property type="protein sequence ID" value="SUZ13665.1"/>
    <property type="molecule type" value="Genomic_DNA"/>
</dbReference>
<evidence type="ECO:0000256" key="1">
    <source>
        <dbReference type="ARBA" id="ARBA00004123"/>
    </source>
</evidence>
<dbReference type="InterPro" id="IPR035979">
    <property type="entry name" value="RBD_domain_sf"/>
</dbReference>
<evidence type="ECO:0000256" key="2">
    <source>
        <dbReference type="ARBA" id="ARBA00004286"/>
    </source>
</evidence>
<evidence type="ECO:0000313" key="22">
    <source>
        <dbReference type="EMBL" id="SUZ13665.1"/>
    </source>
</evidence>
<dbReference type="PANTHER" id="PTHR45814">
    <property type="entry name" value="HISTONE-LYSINE N-METHYLTRANSFERASE SETD1"/>
    <property type="match status" value="1"/>
</dbReference>
<dbReference type="SUPFAM" id="SSF54928">
    <property type="entry name" value="RNA-binding domain, RBD"/>
    <property type="match status" value="1"/>
</dbReference>
<comment type="catalytic activity">
    <reaction evidence="15">
        <text>N(6),N(6)-dimethyl-L-lysyl(4)-[histone H3] + S-adenosyl-L-methionine = N(6),N(6),N(6)-trimethyl-L-lysyl(4)-[histone H3] + S-adenosyl-L-homocysteine + H(+)</text>
        <dbReference type="Rhea" id="RHEA:60272"/>
        <dbReference type="Rhea" id="RHEA-COMP:15537"/>
        <dbReference type="Rhea" id="RHEA-COMP:15540"/>
        <dbReference type="ChEBI" id="CHEBI:15378"/>
        <dbReference type="ChEBI" id="CHEBI:57856"/>
        <dbReference type="ChEBI" id="CHEBI:59789"/>
        <dbReference type="ChEBI" id="CHEBI:61961"/>
        <dbReference type="ChEBI" id="CHEBI:61976"/>
    </reaction>
</comment>
<evidence type="ECO:0000256" key="14">
    <source>
        <dbReference type="ARBA" id="ARBA00047583"/>
    </source>
</evidence>
<dbReference type="Pfam" id="PF11767">
    <property type="entry name" value="SET_assoc"/>
    <property type="match status" value="1"/>
</dbReference>
<dbReference type="PROSITE" id="PS50868">
    <property type="entry name" value="POST_SET"/>
    <property type="match status" value="1"/>
</dbReference>
<evidence type="ECO:0000256" key="4">
    <source>
        <dbReference type="ARBA" id="ARBA00015839"/>
    </source>
</evidence>
<keyword evidence="10 16" id="KW-0539">Nucleus</keyword>
<evidence type="ECO:0000313" key="23">
    <source>
        <dbReference type="Proteomes" id="UP000053110"/>
    </source>
</evidence>
<dbReference type="SMART" id="SM00317">
    <property type="entry name" value="SET"/>
    <property type="match status" value="1"/>
</dbReference>
<evidence type="ECO:0000313" key="21">
    <source>
        <dbReference type="EMBL" id="EPQ61704.1"/>
    </source>
</evidence>
<feature type="coiled-coil region" evidence="17">
    <location>
        <begin position="567"/>
        <end position="594"/>
    </location>
</feature>
<dbReference type="GO" id="GO:0005694">
    <property type="term" value="C:chromosome"/>
    <property type="evidence" value="ECO:0007669"/>
    <property type="project" value="UniProtKB-SubCell"/>
</dbReference>
<dbReference type="AlphaFoldDB" id="A0A061HBY8"/>
<evidence type="ECO:0000256" key="6">
    <source>
        <dbReference type="ARBA" id="ARBA00022603"/>
    </source>
</evidence>
<evidence type="ECO:0000259" key="19">
    <source>
        <dbReference type="PROSITE" id="PS50280"/>
    </source>
</evidence>
<dbReference type="InterPro" id="IPR003616">
    <property type="entry name" value="Post-SET_dom"/>
</dbReference>
<dbReference type="InterPro" id="IPR044570">
    <property type="entry name" value="Set1-like"/>
</dbReference>
<feature type="compositionally biased region" description="Basic and acidic residues" evidence="18">
    <location>
        <begin position="23"/>
        <end position="32"/>
    </location>
</feature>
<dbReference type="InterPro" id="IPR001214">
    <property type="entry name" value="SET_dom"/>
</dbReference>
<dbReference type="PANTHER" id="PTHR45814:SF2">
    <property type="entry name" value="HISTONE-LYSINE N-METHYLTRANSFERASE SETD1"/>
    <property type="match status" value="1"/>
</dbReference>
<comment type="subunit">
    <text evidence="12">Component of the Set1C/COMPASS complex.</text>
</comment>
<comment type="subcellular location">
    <subcellularLocation>
        <location evidence="2">Chromosome</location>
    </subcellularLocation>
    <subcellularLocation>
        <location evidence="1 16">Nucleus</location>
    </subcellularLocation>
</comment>
<dbReference type="Gene3D" id="3.30.70.330">
    <property type="match status" value="1"/>
</dbReference>
<dbReference type="PROSITE" id="PS51572">
    <property type="entry name" value="SAM_MT43_1"/>
    <property type="match status" value="1"/>
</dbReference>
<feature type="region of interest" description="Disordered" evidence="18">
    <location>
        <begin position="16"/>
        <end position="36"/>
    </location>
</feature>
<feature type="domain" description="Post-SET" evidence="20">
    <location>
        <begin position="1249"/>
        <end position="1265"/>
    </location>
</feature>
<evidence type="ECO:0000256" key="15">
    <source>
        <dbReference type="ARBA" id="ARBA00049129"/>
    </source>
</evidence>
<dbReference type="InterPro" id="IPR046341">
    <property type="entry name" value="SET_dom_sf"/>
</dbReference>
<accession>A0A061HBY8</accession>
<dbReference type="GO" id="GO:0003676">
    <property type="term" value="F:nucleic acid binding"/>
    <property type="evidence" value="ECO:0007669"/>
    <property type="project" value="InterPro"/>
</dbReference>
<evidence type="ECO:0000256" key="12">
    <source>
        <dbReference type="ARBA" id="ARBA00044515"/>
    </source>
</evidence>
<evidence type="ECO:0000256" key="8">
    <source>
        <dbReference type="ARBA" id="ARBA00022691"/>
    </source>
</evidence>
<evidence type="ECO:0000256" key="5">
    <source>
        <dbReference type="ARBA" id="ARBA00022454"/>
    </source>
</evidence>
<reference evidence="21" key="2">
    <citation type="submission" date="2013-01" db="EMBL/GenBank/DDBJ databases">
        <title>The wheat powdery mildew genome reveals unique evolution of an obligate biotroph.</title>
        <authorList>
            <person name="Oberhaensli S."/>
            <person name="Wicker T."/>
            <person name="Keller B."/>
        </authorList>
    </citation>
    <scope>NUCLEOTIDE SEQUENCE</scope>
    <source>
        <strain evidence="21">96224</strain>
    </source>
</reference>
<dbReference type="SMART" id="SM01291">
    <property type="entry name" value="N-SET"/>
    <property type="match status" value="1"/>
</dbReference>
<dbReference type="OrthoDB" id="308383at2759"/>
<feature type="compositionally biased region" description="Basic and acidic residues" evidence="18">
    <location>
        <begin position="75"/>
        <end position="85"/>
    </location>
</feature>
<evidence type="ECO:0000256" key="13">
    <source>
        <dbReference type="ARBA" id="ARBA00047571"/>
    </source>
</evidence>
<evidence type="ECO:0000256" key="3">
    <source>
        <dbReference type="ARBA" id="ARBA00012182"/>
    </source>
</evidence>
<dbReference type="PROSITE" id="PS50280">
    <property type="entry name" value="SET"/>
    <property type="match status" value="1"/>
</dbReference>
<evidence type="ECO:0000259" key="20">
    <source>
        <dbReference type="PROSITE" id="PS50868"/>
    </source>
</evidence>
<dbReference type="GO" id="GO:0032259">
    <property type="term" value="P:methylation"/>
    <property type="evidence" value="ECO:0007669"/>
    <property type="project" value="UniProtKB-KW"/>
</dbReference>
<dbReference type="GO" id="GO:0140999">
    <property type="term" value="F:histone H3K4 trimethyltransferase activity"/>
    <property type="evidence" value="ECO:0007669"/>
    <property type="project" value="UniProtKB-EC"/>
</dbReference>
<sequence>MSRASGTSFAQFFPSAPRAAKVKAKEREKKSQALEASRSLVDVKASIIKKHIDSSSALTITENIIPAAEVVVHQVEDSESTHDDINDVGSASSHASSVFSGPGQQQNITSKDSSRQIMTPLTNTNSSPPNGPVSPNHQKPAPPLLSSATPEVNLVQKIVVQEVPQIIRVHAREPGKKVKGNICLYDPLLDKKLSSSERKKVKPIYKEFGLEDDAPPADPRLAKIGGKLDYINVDFHNPKSRLRHAPYLIKPYEYDPMTSLGPGPPTQVVVTGFDPLHSFSNVSAIFSSYGEIAESSNKLHPDTGSCLGFATFRYRDSRKGHGGRFVSAIEAAKAAVKQGSAMRIGQQNVRVDFDPEGNRSRRMMQNFLKQSVFIQPPPPKEIQLIPKLIEPAKAPIIGPPPTAPRGPSSFRQIFRPLPPPVAVPINTTYTAATAVPLSLRTRWIVETIPIRPQIRTEPFLFISGESVPVMTSTPVHMLKRMKHFNVEELRIDKSGYFIFFATTIMGRVDCERCGNALNETLMFNYKMNIQSFPLGNSTPPTQKQVRPIPEATQISKIATVENPLTTGAQRDAEIQRLEDEIDFEEEKRERAKNFDPAREAINVIRRELKEQLLGNIRTNIVTPCLHKFLDPSNHTSKRRRLNIPDPTDLRLTFRTEEASSGGAPEIDSLSHRSEIRPGPFGVSALPRIRKAKNANKRTNVGFQDPFARARSQKRKAPLYRSLVSLLLEDSDDEVETCSRAPDNHEPESRPRSRVSTEDEASEEETEDLPTAKNIDVKPEDTSIDTVAADNSMGKNLLDDKQNISVAIKRKSESLNQPSTKRLKKTDEELFGVAANKIEQEFPLFSENYLKENLQQDIQETLPIETVIDIVTTKRKIPPSKPKKSKKQIAFELRQAEALEKLEAALSAQKLPSAIEEPNVNDNSPSETIVEWGMSGSEPRPAVVDDFTNILDLDGLQDLIKDNEDCSMLKECFPSTDQNSKDWWKTWCWNQKEVKALNRDGNSGTITTETIIEGYYVPNETGCARTEGTKRILNAEKSLYLPHRIKVQKAREAREKAQALRSGRDLAAEAAEALKAKKDKAAKSNTRATRVSNRRYIADLNDQKKTLGGEGDVFSFNQLKKRKKPVKFARSAIHNWGLYAMENIPTNDMIIEYVGERVRQQVADGREMRYLISGIGSSYLFRIDENTVIDATKKGGIARFINHSCVPNCTAKIITVEKTKRIVIYALRDIAQNEELTYDYKFEREIGSTDRIPCLCGTESCKGFLN</sequence>
<dbReference type="SMART" id="SM00508">
    <property type="entry name" value="PostSET"/>
    <property type="match status" value="1"/>
</dbReference>
<evidence type="ECO:0000256" key="10">
    <source>
        <dbReference type="ARBA" id="ARBA00023242"/>
    </source>
</evidence>
<reference evidence="22" key="3">
    <citation type="submission" date="2018-07" db="EMBL/GenBank/DDBJ databases">
        <authorList>
            <person name="Quirk P.G."/>
            <person name="Krulwich T.A."/>
        </authorList>
    </citation>
    <scope>NUCLEOTIDE SEQUENCE</scope>
    <source>
        <strain evidence="22">96224</strain>
    </source>
</reference>
<evidence type="ECO:0000256" key="11">
    <source>
        <dbReference type="ARBA" id="ARBA00044492"/>
    </source>
</evidence>
<dbReference type="Proteomes" id="UP000053110">
    <property type="component" value="Unassembled WGS sequence"/>
</dbReference>
<dbReference type="HOGENOM" id="CLU_004391_1_0_1"/>
<organism evidence="22">
    <name type="scientific">Blumeria graminis f. sp. tritici 96224</name>
    <dbReference type="NCBI Taxonomy" id="1268274"/>
    <lineage>
        <taxon>Eukaryota</taxon>
        <taxon>Fungi</taxon>
        <taxon>Dikarya</taxon>
        <taxon>Ascomycota</taxon>
        <taxon>Pezizomycotina</taxon>
        <taxon>Leotiomycetes</taxon>
        <taxon>Erysiphales</taxon>
        <taxon>Erysiphaceae</taxon>
        <taxon>Blumeria</taxon>
    </lineage>
</organism>
<dbReference type="EC" id="2.1.1.354" evidence="3 16"/>
<evidence type="ECO:0000256" key="7">
    <source>
        <dbReference type="ARBA" id="ARBA00022679"/>
    </source>
</evidence>
<comment type="subunit">
    <text evidence="16">Component of the COMPASS (Set1C) complex.</text>
</comment>
<evidence type="ECO:0000256" key="9">
    <source>
        <dbReference type="ARBA" id="ARBA00022853"/>
    </source>
</evidence>
<protein>
    <recommendedName>
        <fullName evidence="4 16">Histone-lysine N-methyltransferase, H3 lysine-4 specific</fullName>
        <ecNumber evidence="3 16">2.1.1.354</ecNumber>
    </recommendedName>
</protein>
<feature type="compositionally biased region" description="Low complexity" evidence="18">
    <location>
        <begin position="88"/>
        <end position="101"/>
    </location>
</feature>
<feature type="region of interest" description="Disordered" evidence="18">
    <location>
        <begin position="656"/>
        <end position="714"/>
    </location>
</feature>
<dbReference type="PIRSF" id="PIRSF037104">
    <property type="entry name" value="Histone_H3-K4_mtfrase_Set1_fun"/>
    <property type="match status" value="1"/>
</dbReference>
<feature type="compositionally biased region" description="Basic and acidic residues" evidence="18">
    <location>
        <begin position="741"/>
        <end position="756"/>
    </location>
</feature>
<feature type="domain" description="SET" evidence="19">
    <location>
        <begin position="1123"/>
        <end position="1240"/>
    </location>
</feature>
<dbReference type="Gene3D" id="2.170.270.10">
    <property type="entry name" value="SET domain"/>
    <property type="match status" value="1"/>
</dbReference>
<dbReference type="InterPro" id="IPR024657">
    <property type="entry name" value="COMPASS_Set1_N-SET"/>
</dbReference>
<keyword evidence="5 16" id="KW-0158">Chromosome</keyword>
<keyword evidence="9 16" id="KW-0156">Chromatin regulator</keyword>
<comment type="function">
    <text evidence="11">Catalytic component of the COMPASS (Set1C) complex that specifically mono-, di- and trimethylates histone H3 to form H3K4me1/2/3. Binds RNAs which might negatively affect its histone methyltransferase activity. COMPASS recognizes ubiquitinated H2B on one face of the nucleosome which stimulates the methylation of H3 on the opposing face.</text>
</comment>
<feature type="region of interest" description="Disordered" evidence="18">
    <location>
        <begin position="731"/>
        <end position="779"/>
    </location>
</feature>
<dbReference type="Pfam" id="PF11764">
    <property type="entry name" value="N-SET"/>
    <property type="match status" value="1"/>
</dbReference>
<dbReference type="GO" id="GO:0048188">
    <property type="term" value="C:Set1C/COMPASS complex"/>
    <property type="evidence" value="ECO:0007669"/>
    <property type="project" value="InterPro"/>
</dbReference>
<dbReference type="Pfam" id="PF00856">
    <property type="entry name" value="SET"/>
    <property type="match status" value="1"/>
</dbReference>
<evidence type="ECO:0000256" key="16">
    <source>
        <dbReference type="PIRNR" id="PIRNR037104"/>
    </source>
</evidence>
<dbReference type="EMBL" id="KE375216">
    <property type="protein sequence ID" value="EPQ61704.1"/>
    <property type="molecule type" value="Genomic_DNA"/>
</dbReference>
<dbReference type="InterPro" id="IPR017111">
    <property type="entry name" value="Set1_fungi"/>
</dbReference>
<dbReference type="SUPFAM" id="SSF82199">
    <property type="entry name" value="SET domain"/>
    <property type="match status" value="1"/>
</dbReference>
<feature type="compositionally biased region" description="Polar residues" evidence="18">
    <location>
        <begin position="102"/>
        <end position="117"/>
    </location>
</feature>
<evidence type="ECO:0000256" key="18">
    <source>
        <dbReference type="SAM" id="MobiDB-lite"/>
    </source>
</evidence>
<proteinExistence type="predicted"/>
<keyword evidence="7 16" id="KW-0808">Transferase</keyword>
<dbReference type="InterPro" id="IPR012677">
    <property type="entry name" value="Nucleotide-bd_a/b_plait_sf"/>
</dbReference>
<evidence type="ECO:0000256" key="17">
    <source>
        <dbReference type="SAM" id="Coils"/>
    </source>
</evidence>
<comment type="catalytic activity">
    <reaction evidence="14">
        <text>N(6)-methyl-L-lysyl(4)-[histone H3] + S-adenosyl-L-methionine = N(6),N(6)-dimethyl-L-lysyl(4)-[histone H3] + S-adenosyl-L-homocysteine + H(+)</text>
        <dbReference type="Rhea" id="RHEA:60268"/>
        <dbReference type="Rhea" id="RHEA-COMP:15540"/>
        <dbReference type="Rhea" id="RHEA-COMP:15543"/>
        <dbReference type="ChEBI" id="CHEBI:15378"/>
        <dbReference type="ChEBI" id="CHEBI:57856"/>
        <dbReference type="ChEBI" id="CHEBI:59789"/>
        <dbReference type="ChEBI" id="CHEBI:61929"/>
        <dbReference type="ChEBI" id="CHEBI:61976"/>
    </reaction>
</comment>